<feature type="binding site" evidence="11">
    <location>
        <position position="189"/>
    </location>
    <ligand>
        <name>Zn(2+)</name>
        <dbReference type="ChEBI" id="CHEBI:29105"/>
    </ligand>
</feature>
<feature type="binding site" evidence="11">
    <location>
        <begin position="10"/>
        <end position="20"/>
    </location>
    <ligand>
        <name>ATP</name>
        <dbReference type="ChEBI" id="CHEBI:30616"/>
    </ligand>
</feature>
<evidence type="ECO:0000256" key="10">
    <source>
        <dbReference type="ARBA" id="ARBA00047890"/>
    </source>
</evidence>
<evidence type="ECO:0000256" key="3">
    <source>
        <dbReference type="ARBA" id="ARBA00022723"/>
    </source>
</evidence>
<keyword evidence="6 11" id="KW-0862">Zinc</keyword>
<keyword evidence="13" id="KW-1185">Reference proteome</keyword>
<dbReference type="RefSeq" id="WP_187754762.1">
    <property type="nucleotide sequence ID" value="NZ_JABURY010000006.1"/>
</dbReference>
<keyword evidence="4 11" id="KW-0547">Nucleotide-binding</keyword>
<dbReference type="EMBL" id="JABURY010000006">
    <property type="protein sequence ID" value="MBC9130334.1"/>
    <property type="molecule type" value="Genomic_DNA"/>
</dbReference>
<comment type="caution">
    <text evidence="12">The sequence shown here is derived from an EMBL/GenBank/DDBJ whole genome shotgun (WGS) entry which is preliminary data.</text>
</comment>
<evidence type="ECO:0000256" key="7">
    <source>
        <dbReference type="ARBA" id="ARBA00022840"/>
    </source>
</evidence>
<keyword evidence="5 11" id="KW-0671">Queuosine biosynthesis</keyword>
<comment type="pathway">
    <text evidence="1 11">Purine metabolism; 7-cyano-7-deazaguanine biosynthesis.</text>
</comment>
<gene>
    <name evidence="11 12" type="primary">queC</name>
    <name evidence="12" type="ORF">FcAc13_03310</name>
</gene>
<comment type="cofactor">
    <cofactor evidence="11">
        <name>Zn(2+)</name>
        <dbReference type="ChEBI" id="CHEBI:29105"/>
    </cofactor>
    <text evidence="11">Binds 1 zinc ion per subunit.</text>
</comment>
<dbReference type="NCBIfam" id="TIGR00364">
    <property type="entry name" value="7-cyano-7-deazaguanine synthase QueC"/>
    <property type="match status" value="1"/>
</dbReference>
<feature type="binding site" evidence="11">
    <location>
        <position position="200"/>
    </location>
    <ligand>
        <name>Zn(2+)</name>
        <dbReference type="ChEBI" id="CHEBI:29105"/>
    </ligand>
</feature>
<proteinExistence type="inferred from homology"/>
<name>A0ABR7QVT6_9GAMM</name>
<evidence type="ECO:0000256" key="8">
    <source>
        <dbReference type="ARBA" id="ARBA00037993"/>
    </source>
</evidence>
<evidence type="ECO:0000256" key="11">
    <source>
        <dbReference type="HAMAP-Rule" id="MF_01633"/>
    </source>
</evidence>
<feature type="binding site" evidence="11">
    <location>
        <position position="197"/>
    </location>
    <ligand>
        <name>Zn(2+)</name>
        <dbReference type="ChEBI" id="CHEBI:29105"/>
    </ligand>
</feature>
<dbReference type="HAMAP" id="MF_01633">
    <property type="entry name" value="QueC"/>
    <property type="match status" value="1"/>
</dbReference>
<organism evidence="12 13">
    <name type="scientific">Frischella japonica</name>
    <dbReference type="NCBI Taxonomy" id="2741544"/>
    <lineage>
        <taxon>Bacteria</taxon>
        <taxon>Pseudomonadati</taxon>
        <taxon>Pseudomonadota</taxon>
        <taxon>Gammaproteobacteria</taxon>
        <taxon>Orbales</taxon>
        <taxon>Orbaceae</taxon>
        <taxon>Frischella</taxon>
    </lineage>
</organism>
<evidence type="ECO:0000256" key="4">
    <source>
        <dbReference type="ARBA" id="ARBA00022741"/>
    </source>
</evidence>
<keyword evidence="3 11" id="KW-0479">Metal-binding</keyword>
<dbReference type="SUPFAM" id="SSF52402">
    <property type="entry name" value="Adenine nucleotide alpha hydrolases-like"/>
    <property type="match status" value="1"/>
</dbReference>
<evidence type="ECO:0000256" key="1">
    <source>
        <dbReference type="ARBA" id="ARBA00005061"/>
    </source>
</evidence>
<dbReference type="InterPro" id="IPR014729">
    <property type="entry name" value="Rossmann-like_a/b/a_fold"/>
</dbReference>
<comment type="function">
    <text evidence="11">Catalyzes the ATP-dependent conversion of 7-carboxy-7-deazaguanine (CDG) to 7-cyano-7-deazaguanine (preQ(0)).</text>
</comment>
<dbReference type="PANTHER" id="PTHR42914:SF1">
    <property type="entry name" value="7-CYANO-7-DEAZAGUANINE SYNTHASE"/>
    <property type="match status" value="1"/>
</dbReference>
<accession>A0ABR7QVT6</accession>
<evidence type="ECO:0000256" key="2">
    <source>
        <dbReference type="ARBA" id="ARBA00022598"/>
    </source>
</evidence>
<evidence type="ECO:0000256" key="5">
    <source>
        <dbReference type="ARBA" id="ARBA00022785"/>
    </source>
</evidence>
<comment type="similarity">
    <text evidence="8 11">Belongs to the QueC family.</text>
</comment>
<dbReference type="PIRSF" id="PIRSF006293">
    <property type="entry name" value="ExsB"/>
    <property type="match status" value="1"/>
</dbReference>
<dbReference type="EC" id="6.3.4.20" evidence="9 11"/>
<comment type="catalytic activity">
    <reaction evidence="10 11">
        <text>7-carboxy-7-carbaguanine + NH4(+) + 2 ATP = 7-cyano-7-carbaguanine + 2 AMP + 2 diphosphate + 2 H(+)</text>
        <dbReference type="Rhea" id="RHEA:27982"/>
        <dbReference type="ChEBI" id="CHEBI:15378"/>
        <dbReference type="ChEBI" id="CHEBI:28938"/>
        <dbReference type="ChEBI" id="CHEBI:30616"/>
        <dbReference type="ChEBI" id="CHEBI:33019"/>
        <dbReference type="ChEBI" id="CHEBI:45075"/>
        <dbReference type="ChEBI" id="CHEBI:61036"/>
        <dbReference type="ChEBI" id="CHEBI:456215"/>
        <dbReference type="EC" id="6.3.4.20"/>
    </reaction>
</comment>
<sequence length="219" mass="24744">MQNRKALVIFSGGQDSTTCLLQAIADYGRENVETISFQYGQRHAIELEKAKWIADDLGVKQIVIDTSVIKQTTNNALIDDSQEIKSAQEGNYPNTFVDGRNMLFLLLAGCYAKQHSIKDIIIGVCETDFSGYPDCRDIFIKSMNVSMNLALDYTFNIITPLMYLTKAQTWEMADKLGYLDYIRQHTHTCYYGVEGGCGKCPSCDLREKGLNQYLTHSFK</sequence>
<evidence type="ECO:0000313" key="12">
    <source>
        <dbReference type="EMBL" id="MBC9130334.1"/>
    </source>
</evidence>
<protein>
    <recommendedName>
        <fullName evidence="9 11">7-cyano-7-deazaguanine synthase</fullName>
        <ecNumber evidence="9 11">6.3.4.20</ecNumber>
    </recommendedName>
    <alternativeName>
        <fullName evidence="11">7-cyano-7-carbaguanine synthase</fullName>
    </alternativeName>
    <alternativeName>
        <fullName evidence="11">PreQ(0) synthase</fullName>
    </alternativeName>
    <alternativeName>
        <fullName evidence="11">Queuosine biosynthesis protein QueC</fullName>
    </alternativeName>
</protein>
<dbReference type="Proteomes" id="UP000651208">
    <property type="component" value="Unassembled WGS sequence"/>
</dbReference>
<feature type="binding site" evidence="11">
    <location>
        <position position="203"/>
    </location>
    <ligand>
        <name>Zn(2+)</name>
        <dbReference type="ChEBI" id="CHEBI:29105"/>
    </ligand>
</feature>
<reference evidence="12 13" key="1">
    <citation type="submission" date="2020-06" db="EMBL/GenBank/DDBJ databases">
        <title>Frischella cerana isolated from Apis cerana gut homogenate.</title>
        <authorList>
            <person name="Wolter L.A."/>
            <person name="Suenami S."/>
            <person name="Miyazaki R."/>
        </authorList>
    </citation>
    <scope>NUCLEOTIDE SEQUENCE [LARGE SCALE GENOMIC DNA]</scope>
    <source>
        <strain evidence="12 13">Ac13</strain>
    </source>
</reference>
<dbReference type="PANTHER" id="PTHR42914">
    <property type="entry name" value="7-CYANO-7-DEAZAGUANINE SYNTHASE"/>
    <property type="match status" value="1"/>
</dbReference>
<dbReference type="Pfam" id="PF06508">
    <property type="entry name" value="QueC"/>
    <property type="match status" value="1"/>
</dbReference>
<dbReference type="InterPro" id="IPR018317">
    <property type="entry name" value="QueC"/>
</dbReference>
<evidence type="ECO:0000256" key="6">
    <source>
        <dbReference type="ARBA" id="ARBA00022833"/>
    </source>
</evidence>
<dbReference type="CDD" id="cd01995">
    <property type="entry name" value="QueC-like"/>
    <property type="match status" value="1"/>
</dbReference>
<evidence type="ECO:0000256" key="9">
    <source>
        <dbReference type="ARBA" id="ARBA00039149"/>
    </source>
</evidence>
<keyword evidence="2 11" id="KW-0436">Ligase</keyword>
<dbReference type="Gene3D" id="3.40.50.620">
    <property type="entry name" value="HUPs"/>
    <property type="match status" value="1"/>
</dbReference>
<keyword evidence="7 11" id="KW-0067">ATP-binding</keyword>
<evidence type="ECO:0000313" key="13">
    <source>
        <dbReference type="Proteomes" id="UP000651208"/>
    </source>
</evidence>